<keyword evidence="3" id="KW-1185">Reference proteome</keyword>
<dbReference type="InterPro" id="IPR011990">
    <property type="entry name" value="TPR-like_helical_dom_sf"/>
</dbReference>
<gene>
    <name evidence="1" type="ORF">DEACI_0401</name>
    <name evidence="2" type="ORF">DEACI_1803</name>
</gene>
<dbReference type="KEGG" id="aacx:DEACI_0401"/>
<dbReference type="AlphaFoldDB" id="A0A8S0WL19"/>
<evidence type="ECO:0000313" key="3">
    <source>
        <dbReference type="Proteomes" id="UP001071230"/>
    </source>
</evidence>
<dbReference type="EMBL" id="CDGJ01000052">
    <property type="protein sequence ID" value="CEJ07340.1"/>
    <property type="molecule type" value="Genomic_DNA"/>
</dbReference>
<organism evidence="1">
    <name type="scientific">Acididesulfobacillus acetoxydans</name>
    <dbReference type="NCBI Taxonomy" id="1561005"/>
    <lineage>
        <taxon>Bacteria</taxon>
        <taxon>Bacillati</taxon>
        <taxon>Bacillota</taxon>
        <taxon>Clostridia</taxon>
        <taxon>Eubacteriales</taxon>
        <taxon>Peptococcaceae</taxon>
        <taxon>Acididesulfobacillus</taxon>
    </lineage>
</organism>
<proteinExistence type="predicted"/>
<reference evidence="2" key="1">
    <citation type="submission" date="2014-11" db="EMBL/GenBank/DDBJ databases">
        <authorList>
            <person name="Hornung B.V."/>
        </authorList>
    </citation>
    <scope>NUCLEOTIDE SEQUENCE</scope>
    <source>
        <strain evidence="2">INE</strain>
    </source>
</reference>
<evidence type="ECO:0000313" key="1">
    <source>
        <dbReference type="EMBL" id="CAA7599774.1"/>
    </source>
</evidence>
<dbReference type="Gene3D" id="1.25.40.10">
    <property type="entry name" value="Tetratricopeptide repeat domain"/>
    <property type="match status" value="1"/>
</dbReference>
<dbReference type="Proteomes" id="UP000836597">
    <property type="component" value="Chromosome"/>
</dbReference>
<protein>
    <submittedName>
        <fullName evidence="1">TPR repeat region circular profile</fullName>
    </submittedName>
    <submittedName>
        <fullName evidence="2">Tetratricopeptide repeat protein</fullName>
    </submittedName>
</protein>
<reference evidence="1" key="2">
    <citation type="submission" date="2020-01" db="EMBL/GenBank/DDBJ databases">
        <authorList>
            <person name="Hornung B."/>
        </authorList>
    </citation>
    <scope>NUCLEOTIDE SEQUENCE</scope>
    <source>
        <strain evidence="1">PacBioINE</strain>
    </source>
</reference>
<name>A0A8S0WL19_9FIRM</name>
<evidence type="ECO:0000313" key="2">
    <source>
        <dbReference type="EMBL" id="CEJ07340.1"/>
    </source>
</evidence>
<dbReference type="RefSeq" id="WP_240983538.1">
    <property type="nucleotide sequence ID" value="NZ_CDGJ01000052.1"/>
</dbReference>
<sequence>MKKRTQKALTIILAVFVTLSMVGSAAFSLFYPGFNVPPSSPATPSSSAEAAAAAEVQYHQAQSQVQDLLQKLKSQPDDVTLKEQLANAYYDLGVTATRSAPAEARGDFTKAVQGYQEILKVKKDTNLVLDLATAALYAGQNGLAEKSYQEALAQKPDSFDVLYSYGLFLAQAKQDYAGALKLWQKALAEDPGNANAAQLKKLIAQVEGLQKGKP</sequence>
<dbReference type="SUPFAM" id="SSF48452">
    <property type="entry name" value="TPR-like"/>
    <property type="match status" value="1"/>
</dbReference>
<accession>A0A8S0WL19</accession>
<dbReference type="Pfam" id="PF13432">
    <property type="entry name" value="TPR_16"/>
    <property type="match status" value="1"/>
</dbReference>
<dbReference type="EMBL" id="LR746496">
    <property type="protein sequence ID" value="CAA7599774.1"/>
    <property type="molecule type" value="Genomic_DNA"/>
</dbReference>
<dbReference type="Proteomes" id="UP001071230">
    <property type="component" value="Unassembled WGS sequence"/>
</dbReference>